<gene>
    <name evidence="1" type="ORF">KUTeg_009106</name>
</gene>
<protein>
    <submittedName>
        <fullName evidence="1">Uncharacterized protein</fullName>
    </submittedName>
</protein>
<keyword evidence="2" id="KW-1185">Reference proteome</keyword>
<accession>A0ABQ9FCE8</accession>
<proteinExistence type="predicted"/>
<name>A0ABQ9FCE8_TEGGR</name>
<evidence type="ECO:0000313" key="1">
    <source>
        <dbReference type="EMBL" id="KAJ8313320.1"/>
    </source>
</evidence>
<evidence type="ECO:0000313" key="2">
    <source>
        <dbReference type="Proteomes" id="UP001217089"/>
    </source>
</evidence>
<dbReference type="EMBL" id="JARBDR010000376">
    <property type="protein sequence ID" value="KAJ8313320.1"/>
    <property type="molecule type" value="Genomic_DNA"/>
</dbReference>
<reference evidence="1 2" key="1">
    <citation type="submission" date="2022-12" db="EMBL/GenBank/DDBJ databases">
        <title>Chromosome-level genome of Tegillarca granosa.</title>
        <authorList>
            <person name="Kim J."/>
        </authorList>
    </citation>
    <scope>NUCLEOTIDE SEQUENCE [LARGE SCALE GENOMIC DNA]</scope>
    <source>
        <strain evidence="1">Teg-2019</strain>
        <tissue evidence="1">Adductor muscle</tissue>
    </source>
</reference>
<dbReference type="Proteomes" id="UP001217089">
    <property type="component" value="Unassembled WGS sequence"/>
</dbReference>
<sequence>MLLGYYTETMQDDKYQELKKFRVAYKYRSHEDISAHRILKQRQKDHLICHLKLMKLKCFIRSPGVKTSSSQFGITGYLKNKKPFEKWSDWVLLARSQTESIFGVTYFLTDLVQTRYKG</sequence>
<organism evidence="1 2">
    <name type="scientific">Tegillarca granosa</name>
    <name type="common">Malaysian cockle</name>
    <name type="synonym">Anadara granosa</name>
    <dbReference type="NCBI Taxonomy" id="220873"/>
    <lineage>
        <taxon>Eukaryota</taxon>
        <taxon>Metazoa</taxon>
        <taxon>Spiralia</taxon>
        <taxon>Lophotrochozoa</taxon>
        <taxon>Mollusca</taxon>
        <taxon>Bivalvia</taxon>
        <taxon>Autobranchia</taxon>
        <taxon>Pteriomorphia</taxon>
        <taxon>Arcoida</taxon>
        <taxon>Arcoidea</taxon>
        <taxon>Arcidae</taxon>
        <taxon>Tegillarca</taxon>
    </lineage>
</organism>
<comment type="caution">
    <text evidence="1">The sequence shown here is derived from an EMBL/GenBank/DDBJ whole genome shotgun (WGS) entry which is preliminary data.</text>
</comment>